<proteinExistence type="predicted"/>
<organism evidence="1 2">
    <name type="scientific">Carcinus maenas nudivirus</name>
    <dbReference type="NCBI Taxonomy" id="2880837"/>
    <lineage>
        <taxon>Viruses</taxon>
        <taxon>Viruses incertae sedis</taxon>
        <taxon>Naldaviricetes</taxon>
        <taxon>Lefavirales</taxon>
        <taxon>Nudiviridae</taxon>
        <taxon>Gammanudivirus</taxon>
        <taxon>Gammanudivirus cameanadis</taxon>
    </lineage>
</organism>
<gene>
    <name evidence="1" type="ORF">CmNV_008</name>
</gene>
<keyword evidence="2" id="KW-1185">Reference proteome</keyword>
<dbReference type="Proteomes" id="UP000830962">
    <property type="component" value="Segment"/>
</dbReference>
<evidence type="ECO:0000313" key="2">
    <source>
        <dbReference type="Proteomes" id="UP000830962"/>
    </source>
</evidence>
<name>A0AAE8Y3E5_9VIRU</name>
<sequence length="412" mass="47865">MALNGEYSKIHLLFTDLTKELITFTNSTNVSNVCKIVNCLYNVEPEVLVRVMLSLRNINREKLLEKKDKYAQVYFKEISKLITSKNHLDNSDTHSIGQDLSIFSCARKSQDVLNVKRLKNKKTNEEGGVTNTPLVAYVLDELNLKNESIQPTVKDSSLHKHEITWFRLMLCGDFLESLRCLYEENPIIAMHLYDIHIVSEEYNVVEIYYKKKAKLAQLMLLFNDSEYVKEIIFCSELESVKKLKIRPCDIFSNMLKFYYCYKTNNITFTITCMDHMKKFHFVYLMCSIFIHSSRFTSSDGAFSPLPLSRTSYYKPMVNIIPKTRVVEDISDYEKTYVTETGDLSETAASFESYELKKRHRLYNPKQDRDQRILHGFGAIGGINQTEVVLHASNELQTTRNNIMMELSDPDLL</sequence>
<protein>
    <submittedName>
        <fullName evidence="1">P47</fullName>
    </submittedName>
</protein>
<evidence type="ECO:0000313" key="1">
    <source>
        <dbReference type="EMBL" id="UBZ25598.1"/>
    </source>
</evidence>
<reference evidence="1" key="1">
    <citation type="journal article" date="2021" name="Viruses">
        <title>Identification and Full Characterisation of Two Novel Crustacean Infecting Members of the Family Nudiviridae Provides Support for Two Subfamilies.</title>
        <authorList>
            <person name="Bateman K.S."/>
            <person name="Kerr R."/>
            <person name="Stentiford G.D."/>
            <person name="Bean T.P."/>
            <person name="Hooper C."/>
            <person name="Van Eynde B."/>
            <person name="Delbare D."/>
            <person name="Bojko J."/>
            <person name="Christiaens O."/>
            <person name="Taning C.N.T."/>
            <person name="Smagghe G."/>
            <person name="van Oers M.M."/>
            <person name="van Aerle R."/>
        </authorList>
    </citation>
    <scope>NUCLEOTIDE SEQUENCE</scope>
    <source>
        <strain evidence="1">AN2</strain>
    </source>
</reference>
<dbReference type="EMBL" id="MZ311578">
    <property type="protein sequence ID" value="UBZ25598.1"/>
    <property type="molecule type" value="Genomic_DNA"/>
</dbReference>
<accession>A0AAE8Y3E5</accession>